<dbReference type="EMBL" id="KY523104">
    <property type="protein sequence ID" value="QKU34788.1"/>
    <property type="molecule type" value="Genomic_DNA"/>
</dbReference>
<organism evidence="2">
    <name type="scientific">Tupanvirus soda lake</name>
    <dbReference type="NCBI Taxonomy" id="2126985"/>
    <lineage>
        <taxon>Viruses</taxon>
        <taxon>Varidnaviria</taxon>
        <taxon>Bamfordvirae</taxon>
        <taxon>Nucleocytoviricota</taxon>
        <taxon>Megaviricetes</taxon>
        <taxon>Imitervirales</taxon>
        <taxon>Mimiviridae</taxon>
        <taxon>Megamimivirinae</taxon>
        <taxon>Tupanvirus</taxon>
        <taxon>Tupanvirus salinum</taxon>
    </lineage>
</organism>
<reference evidence="2" key="2">
    <citation type="journal article" date="2018" name="Nat. Commun.">
        <title>Tailed giant Tupanvirus possesses the most complete translational apparatus of the known virosphere.</title>
        <authorList>
            <person name="Abrahao J."/>
            <person name="Silva L."/>
            <person name="Silva L.S."/>
            <person name="Khalil J.Y.B."/>
            <person name="Rodrigues R."/>
            <person name="Arantes T."/>
            <person name="Assis F."/>
            <person name="Boratto P."/>
            <person name="Andrade M."/>
            <person name="Kroon E.G."/>
            <person name="Ribeiro B."/>
            <person name="Bergier I."/>
            <person name="Seligmann H."/>
            <person name="Ghigo E."/>
            <person name="Colson P."/>
            <person name="Levasseur A."/>
            <person name="Kroemer G."/>
            <person name="Raoult D."/>
            <person name="La Scola B."/>
        </authorList>
    </citation>
    <scope>NUCLEOTIDE SEQUENCE [LARGE SCALE GENOMIC DNA]</scope>
    <source>
        <strain evidence="2">Soda lake</strain>
    </source>
</reference>
<protein>
    <submittedName>
        <fullName evidence="2">Uncharacterized protein</fullName>
    </submittedName>
</protein>
<feature type="compositionally biased region" description="Basic and acidic residues" evidence="1">
    <location>
        <begin position="7"/>
        <end position="16"/>
    </location>
</feature>
<evidence type="ECO:0000256" key="1">
    <source>
        <dbReference type="SAM" id="MobiDB-lite"/>
    </source>
</evidence>
<dbReference type="KEGG" id="vg:80518200"/>
<name>A0A6N1NT13_9VIRU</name>
<sequence length="334" mass="37985">MPGSKTTKKEKNRKSPSDSATMHDVGTRMRGNDGRFWEIVSYNGIKRWVPVQVGSGNSGSKSMRIRHRNSRHQNQQNIHQDNQQNDRPSKRKGPIQSATNYPIGTKKWGMDGKQWIVAESSTGVRRWTPYSLDTSVIRYKNDTITYFDVDKIIPKLKLGRMVKIGTLDVTSNRIGVGELLFHEYPTAKGIYNIYHYAGSLIAVHENESIKGQKFDITKGTANCDIGMFAFNDFGYIKKYINEKKSNITSLFGLSFPEFDTAIFISNRQALEHAYVYDSDLDINKKNPDADNSNPIAIFASNHYGDGSFPIYQGRNAFWIMSSDVQDRMIELINK</sequence>
<proteinExistence type="predicted"/>
<feature type="region of interest" description="Disordered" evidence="1">
    <location>
        <begin position="50"/>
        <end position="103"/>
    </location>
</feature>
<dbReference type="GeneID" id="80518200"/>
<dbReference type="RefSeq" id="YP_010781436.1">
    <property type="nucleotide sequence ID" value="NC_075039.1"/>
</dbReference>
<evidence type="ECO:0000313" key="2">
    <source>
        <dbReference type="EMBL" id="QKU34788.1"/>
    </source>
</evidence>
<feature type="compositionally biased region" description="Low complexity" evidence="1">
    <location>
        <begin position="72"/>
        <end position="86"/>
    </location>
</feature>
<accession>A0A6N1NT13</accession>
<reference evidence="2" key="1">
    <citation type="submission" date="2017-01" db="EMBL/GenBank/DDBJ databases">
        <authorList>
            <person name="Assis F.L."/>
            <person name="Abrahao J.S."/>
            <person name="Silva L."/>
            <person name="Khalil J.B."/>
            <person name="Rodrigues R."/>
            <person name="Silva L.S."/>
            <person name="Arantes T."/>
            <person name="Boratto P."/>
            <person name="Andrade M."/>
            <person name="Kroon E.G."/>
            <person name="Ribeiro B."/>
            <person name="Bergier I."/>
            <person name="Seligmann H."/>
            <person name="Ghigo E."/>
            <person name="Colson P."/>
            <person name="Levasseur A."/>
            <person name="Raoult D."/>
            <person name="Scola B.L."/>
        </authorList>
    </citation>
    <scope>NUCLEOTIDE SEQUENCE</scope>
    <source>
        <strain evidence="2">Soda lake</strain>
    </source>
</reference>
<feature type="region of interest" description="Disordered" evidence="1">
    <location>
        <begin position="1"/>
        <end position="30"/>
    </location>
</feature>